<dbReference type="EMBL" id="MUYF01000003">
    <property type="protein sequence ID" value="OOL81637.1"/>
    <property type="molecule type" value="Genomic_DNA"/>
</dbReference>
<dbReference type="InterPro" id="IPR036188">
    <property type="entry name" value="FAD/NAD-bd_sf"/>
</dbReference>
<dbReference type="Gene3D" id="3.50.50.60">
    <property type="entry name" value="FAD/NAD(P)-binding domain"/>
    <property type="match status" value="1"/>
</dbReference>
<evidence type="ECO:0000256" key="3">
    <source>
        <dbReference type="ARBA" id="ARBA00022630"/>
    </source>
</evidence>
<proteinExistence type="inferred from homology"/>
<evidence type="ECO:0000313" key="7">
    <source>
        <dbReference type="Proteomes" id="UP000190409"/>
    </source>
</evidence>
<sequence>MTIHVAIIGGGIVGASAAYYLSQVPDIELTLYDEGNGSGTQASAGIISPWLSRRRNKAWYRMVRDGAAFYPAFLSDVMDGDPIPDSVYKQVGTLLFKSKPEYLDEMLAIGQKRRENAPEIGDLKILSAEEVRELIPIYDKQSGALWAEGGARVDGRALADLILSRCQANDMTLIPEKANLNIFRSAPNYQIQTKTTTKTFDKVVLANAAWLKYTLEPLGYNVDIRAQKGQLAELQLDQPTSNWPVVMPEGEGDFIPFEDKVIIGATHEDEQGFDLTLEPEVLQPILNSVNQMFSEKLTASLITNYRIGTRAYTSDYAPFFGFVPGQGDSVVAASGLGSTGLTAGPLVGKILSELILGQSPSLPLDDYPIARYIQKK</sequence>
<dbReference type="Gene3D" id="3.30.9.10">
    <property type="entry name" value="D-Amino Acid Oxidase, subunit A, domain 2"/>
    <property type="match status" value="1"/>
</dbReference>
<comment type="similarity">
    <text evidence="2">Belongs to the DadA oxidoreductase family.</text>
</comment>
<dbReference type="PANTHER" id="PTHR13847">
    <property type="entry name" value="SARCOSINE DEHYDROGENASE-RELATED"/>
    <property type="match status" value="1"/>
</dbReference>
<comment type="caution">
    <text evidence="6">The sequence shown here is derived from an EMBL/GenBank/DDBJ whole genome shotgun (WGS) entry which is preliminary data.</text>
</comment>
<dbReference type="GO" id="GO:0016491">
    <property type="term" value="F:oxidoreductase activity"/>
    <property type="evidence" value="ECO:0007669"/>
    <property type="project" value="UniProtKB-KW"/>
</dbReference>
<organism evidence="6 7">
    <name type="scientific">Dolosigranulum pigrum</name>
    <dbReference type="NCBI Taxonomy" id="29394"/>
    <lineage>
        <taxon>Bacteria</taxon>
        <taxon>Bacillati</taxon>
        <taxon>Bacillota</taxon>
        <taxon>Bacilli</taxon>
        <taxon>Lactobacillales</taxon>
        <taxon>Carnobacteriaceae</taxon>
        <taxon>Dolosigranulum</taxon>
    </lineage>
</organism>
<dbReference type="Proteomes" id="UP000190409">
    <property type="component" value="Unassembled WGS sequence"/>
</dbReference>
<comment type="cofactor">
    <cofactor evidence="1">
        <name>FAD</name>
        <dbReference type="ChEBI" id="CHEBI:57692"/>
    </cofactor>
</comment>
<protein>
    <recommendedName>
        <fullName evidence="5">FAD dependent oxidoreductase domain-containing protein</fullName>
    </recommendedName>
</protein>
<dbReference type="SUPFAM" id="SSF51905">
    <property type="entry name" value="FAD/NAD(P)-binding domain"/>
    <property type="match status" value="1"/>
</dbReference>
<keyword evidence="3" id="KW-0285">Flavoprotein</keyword>
<accession>A0A1S8KPG7</accession>
<dbReference type="PANTHER" id="PTHR13847:SF286">
    <property type="entry name" value="D-AMINO ACID DEHYDROGENASE"/>
    <property type="match status" value="1"/>
</dbReference>
<feature type="domain" description="FAD dependent oxidoreductase" evidence="5">
    <location>
        <begin position="4"/>
        <end position="354"/>
    </location>
</feature>
<evidence type="ECO:0000256" key="2">
    <source>
        <dbReference type="ARBA" id="ARBA00009410"/>
    </source>
</evidence>
<dbReference type="AlphaFoldDB" id="A0A1S8KPG7"/>
<evidence type="ECO:0000259" key="5">
    <source>
        <dbReference type="Pfam" id="PF01266"/>
    </source>
</evidence>
<name>A0A1S8KPG7_9LACT</name>
<dbReference type="Pfam" id="PF01266">
    <property type="entry name" value="DAO"/>
    <property type="match status" value="1"/>
</dbReference>
<dbReference type="RefSeq" id="WP_077863056.1">
    <property type="nucleotide sequence ID" value="NZ_CP040415.1"/>
</dbReference>
<dbReference type="SUPFAM" id="SSF54373">
    <property type="entry name" value="FAD-linked reductases, C-terminal domain"/>
    <property type="match status" value="1"/>
</dbReference>
<dbReference type="InterPro" id="IPR006076">
    <property type="entry name" value="FAD-dep_OxRdtase"/>
</dbReference>
<keyword evidence="4" id="KW-0560">Oxidoreductase</keyword>
<evidence type="ECO:0000313" key="6">
    <source>
        <dbReference type="EMBL" id="OOL81637.1"/>
    </source>
</evidence>
<dbReference type="GO" id="GO:0005737">
    <property type="term" value="C:cytoplasm"/>
    <property type="evidence" value="ECO:0007669"/>
    <property type="project" value="TreeGrafter"/>
</dbReference>
<reference evidence="6 7" key="1">
    <citation type="submission" date="2017-01" db="EMBL/GenBank/DDBJ databases">
        <title>Complete Genome Sequence of Dolosigranulum pigrum isolated from a Patient with interstitial lung disease.</title>
        <authorList>
            <person name="Mukhopadhyay R."/>
            <person name="Joaquin J."/>
            <person name="Hogue R."/>
            <person name="Fitzgerald S."/>
            <person name="Jospin G."/>
            <person name="Eisen J.A."/>
            <person name="Chaturvedi V."/>
        </authorList>
    </citation>
    <scope>NUCLEOTIDE SEQUENCE [LARGE SCALE GENOMIC DNA]</scope>
    <source>
        <strain evidence="6 7">15S00348</strain>
    </source>
</reference>
<gene>
    <name evidence="6" type="ORF">BWX42_07985</name>
</gene>
<evidence type="ECO:0000256" key="1">
    <source>
        <dbReference type="ARBA" id="ARBA00001974"/>
    </source>
</evidence>
<evidence type="ECO:0000256" key="4">
    <source>
        <dbReference type="ARBA" id="ARBA00023002"/>
    </source>
</evidence>